<dbReference type="AlphaFoldDB" id="A0A1D8JIK1"/>
<protein>
    <recommendedName>
        <fullName evidence="3">Competence protein</fullName>
    </recommendedName>
</protein>
<gene>
    <name evidence="1" type="ORF">BI350_14005</name>
</gene>
<proteinExistence type="predicted"/>
<evidence type="ECO:0000313" key="1">
    <source>
        <dbReference type="EMBL" id="AOV08538.1"/>
    </source>
</evidence>
<dbReference type="Pfam" id="PF06338">
    <property type="entry name" value="ComK"/>
    <property type="match status" value="1"/>
</dbReference>
<name>A0A1D8JIK1_9BACL</name>
<organism evidence="1 2">
    <name type="scientific">Sporosarcina ureilytica</name>
    <dbReference type="NCBI Taxonomy" id="298596"/>
    <lineage>
        <taxon>Bacteria</taxon>
        <taxon>Bacillati</taxon>
        <taxon>Bacillota</taxon>
        <taxon>Bacilli</taxon>
        <taxon>Bacillales</taxon>
        <taxon>Caryophanaceae</taxon>
        <taxon>Sporosarcina</taxon>
    </lineage>
</organism>
<evidence type="ECO:0000313" key="2">
    <source>
        <dbReference type="Proteomes" id="UP000185746"/>
    </source>
</evidence>
<keyword evidence="2" id="KW-1185">Reference proteome</keyword>
<dbReference type="InterPro" id="IPR010461">
    <property type="entry name" value="ComK"/>
</dbReference>
<dbReference type="RefSeq" id="WP_168157273.1">
    <property type="nucleotide sequence ID" value="NZ_CP017560.1"/>
</dbReference>
<accession>A0A1D8JIK1</accession>
<evidence type="ECO:0008006" key="3">
    <source>
        <dbReference type="Google" id="ProtNLM"/>
    </source>
</evidence>
<dbReference type="KEGG" id="surl:BI350_14005"/>
<dbReference type="GO" id="GO:0030420">
    <property type="term" value="P:establishment of competence for transformation"/>
    <property type="evidence" value="ECO:0007669"/>
    <property type="project" value="InterPro"/>
</dbReference>
<dbReference type="Proteomes" id="UP000185746">
    <property type="component" value="Chromosome"/>
</dbReference>
<sequence>MQIIKPDVPYIISTNTLVLQTIRKESRLMTLIMEKDNQFTHPRKALHLIRASCRHYGTSLKVATHNAKNILNNRHKVPIVVAFDHGTPLIMIPTLSTASEQNIWIAFHAIVNIKPEGAGCTIIELTNQHFIKVDSSETTIQRQIALAYLLQRDYKQKFSQFGGAWIT</sequence>
<reference evidence="1 2" key="1">
    <citation type="submission" date="2016-09" db="EMBL/GenBank/DDBJ databases">
        <title>Complete genome sequence of the Lysinibacillus sphaericus LMG 22257, a specie of Bacillus with ureolytic activity that can effectively biodeposit calcium carbonate.</title>
        <authorList>
            <person name="Yan W."/>
        </authorList>
    </citation>
    <scope>NUCLEOTIDE SEQUENCE [LARGE SCALE GENOMIC DNA]</scope>
    <source>
        <strain evidence="1 2">LMG 22257</strain>
    </source>
</reference>
<dbReference type="EMBL" id="CP017560">
    <property type="protein sequence ID" value="AOV08538.1"/>
    <property type="molecule type" value="Genomic_DNA"/>
</dbReference>